<name>A0A3B0WIZ5_9ZZZZ</name>
<reference evidence="2" key="1">
    <citation type="submission" date="2018-06" db="EMBL/GenBank/DDBJ databases">
        <authorList>
            <person name="Zhirakovskaya E."/>
        </authorList>
    </citation>
    <scope>NUCLEOTIDE SEQUENCE</scope>
</reference>
<organism evidence="2">
    <name type="scientific">hydrothermal vent metagenome</name>
    <dbReference type="NCBI Taxonomy" id="652676"/>
    <lineage>
        <taxon>unclassified sequences</taxon>
        <taxon>metagenomes</taxon>
        <taxon>ecological metagenomes</taxon>
    </lineage>
</organism>
<dbReference type="AlphaFoldDB" id="A0A3B0WIZ5"/>
<accession>A0A3B0WIZ5</accession>
<dbReference type="InterPro" id="IPR007433">
    <property type="entry name" value="DUF481"/>
</dbReference>
<sequence>MFHKTLTLVLLLSVVLFSSRVFSVNDGIEDAAENDMQQAEQALLKLEATIGENAEESTITEAASPADKDAASSKPWLPAAKEFDWVQLTSGEWLKGEIKSMYNESLEFDSDKLNLLIIDWGDVKYLKSYRPSNVNIEFKEPVTGSLQISDDTVTITTGEEVQEFDRIELISLTPAGNRELDLWAVRFTLGLNVKSGNTDQADYTSKLSAKRRTAKSRFILDYIGNISKIRNAQGDLTETVNNHRINAGLDVYATRYFFYQPAFAEYYRDSFQNIEQRITVGVGIGYTLFDSAKYEWDVNGGPAFVTTNYISVQQGQDKRVDAGALVFGTNFNAELTDTLDFIFKYNIQASKDDAGGYTHHMTATFESELTGHLDFDLSMIWDRISQPRENDLGEAPEQDDYRLSVGVTYTY</sequence>
<evidence type="ECO:0000313" key="2">
    <source>
        <dbReference type="EMBL" id="VAW55301.1"/>
    </source>
</evidence>
<gene>
    <name evidence="2" type="ORF">MNBD_GAMMA05-2397</name>
</gene>
<dbReference type="EMBL" id="UOFE01000048">
    <property type="protein sequence ID" value="VAW55301.1"/>
    <property type="molecule type" value="Genomic_DNA"/>
</dbReference>
<feature type="coiled-coil region" evidence="1">
    <location>
        <begin position="29"/>
        <end position="56"/>
    </location>
</feature>
<evidence type="ECO:0000256" key="1">
    <source>
        <dbReference type="SAM" id="Coils"/>
    </source>
</evidence>
<proteinExistence type="predicted"/>
<protein>
    <recommendedName>
        <fullName evidence="3">DUF481 domain-containing protein</fullName>
    </recommendedName>
</protein>
<keyword evidence="1" id="KW-0175">Coiled coil</keyword>
<evidence type="ECO:0008006" key="3">
    <source>
        <dbReference type="Google" id="ProtNLM"/>
    </source>
</evidence>
<dbReference type="Pfam" id="PF04338">
    <property type="entry name" value="DUF481"/>
    <property type="match status" value="1"/>
</dbReference>